<dbReference type="RefSeq" id="WP_388009710.1">
    <property type="nucleotide sequence ID" value="NZ_JBHUEE010000010.1"/>
</dbReference>
<reference evidence="12" key="1">
    <citation type="journal article" date="2019" name="Int. J. Syst. Evol. Microbiol.">
        <title>The Global Catalogue of Microorganisms (GCM) 10K type strain sequencing project: providing services to taxonomists for standard genome sequencing and annotation.</title>
        <authorList>
            <consortium name="The Broad Institute Genomics Platform"/>
            <consortium name="The Broad Institute Genome Sequencing Center for Infectious Disease"/>
            <person name="Wu L."/>
            <person name="Ma J."/>
        </authorList>
    </citation>
    <scope>NUCLEOTIDE SEQUENCE [LARGE SCALE GENOMIC DNA]</scope>
    <source>
        <strain evidence="12">JCM 17130</strain>
    </source>
</reference>
<evidence type="ECO:0000259" key="10">
    <source>
        <dbReference type="Pfam" id="PF01619"/>
    </source>
</evidence>
<feature type="compositionally biased region" description="Basic and acidic residues" evidence="8">
    <location>
        <begin position="469"/>
        <end position="479"/>
    </location>
</feature>
<dbReference type="PANTHER" id="PTHR42862">
    <property type="entry name" value="DELTA-1-PYRROLINE-5-CARBOXYLATE DEHYDROGENASE 1, ISOFORM A-RELATED"/>
    <property type="match status" value="1"/>
</dbReference>
<dbReference type="EMBL" id="JBHUEE010000010">
    <property type="protein sequence ID" value="MFD1719430.1"/>
    <property type="molecule type" value="Genomic_DNA"/>
</dbReference>
<feature type="active site" evidence="6">
    <location>
        <position position="724"/>
    </location>
</feature>
<dbReference type="SUPFAM" id="SSF51730">
    <property type="entry name" value="FAD-linked oxidoreductase"/>
    <property type="match status" value="1"/>
</dbReference>
<organism evidence="11 12">
    <name type="scientific">Georgenia deserti</name>
    <dbReference type="NCBI Taxonomy" id="2093781"/>
    <lineage>
        <taxon>Bacteria</taxon>
        <taxon>Bacillati</taxon>
        <taxon>Actinomycetota</taxon>
        <taxon>Actinomycetes</taxon>
        <taxon>Micrococcales</taxon>
        <taxon>Bogoriellaceae</taxon>
        <taxon>Georgenia</taxon>
    </lineage>
</organism>
<name>A0ABW4L7H7_9MICO</name>
<evidence type="ECO:0000313" key="11">
    <source>
        <dbReference type="EMBL" id="MFD1719430.1"/>
    </source>
</evidence>
<keyword evidence="12" id="KW-1185">Reference proteome</keyword>
<dbReference type="Pfam" id="PF00171">
    <property type="entry name" value="Aldedh"/>
    <property type="match status" value="1"/>
</dbReference>
<dbReference type="InterPro" id="IPR016162">
    <property type="entry name" value="Ald_DH_N"/>
</dbReference>
<accession>A0ABW4L7H7</accession>
<dbReference type="PANTHER" id="PTHR42862:SF1">
    <property type="entry name" value="DELTA-1-PYRROLINE-5-CARBOXYLATE DEHYDROGENASE 2, ISOFORM A-RELATED"/>
    <property type="match status" value="1"/>
</dbReference>
<dbReference type="Gene3D" id="3.40.309.10">
    <property type="entry name" value="Aldehyde Dehydrogenase, Chain A, domain 2"/>
    <property type="match status" value="1"/>
</dbReference>
<evidence type="ECO:0000259" key="9">
    <source>
        <dbReference type="Pfam" id="PF00171"/>
    </source>
</evidence>
<dbReference type="Gene3D" id="3.40.605.10">
    <property type="entry name" value="Aldehyde Dehydrogenase, Chain A, domain 1"/>
    <property type="match status" value="1"/>
</dbReference>
<evidence type="ECO:0000256" key="4">
    <source>
        <dbReference type="ARBA" id="ARBA00023027"/>
    </source>
</evidence>
<dbReference type="PIRSF" id="PIRSF000197">
    <property type="entry name" value="Bifunct_PutA"/>
    <property type="match status" value="1"/>
</dbReference>
<keyword evidence="3 7" id="KW-0560">Oxidoreductase</keyword>
<dbReference type="Proteomes" id="UP001597277">
    <property type="component" value="Unassembled WGS sequence"/>
</dbReference>
<protein>
    <recommendedName>
        <fullName evidence="2">L-glutamate gamma-semialdehyde dehydrogenase</fullName>
        <ecNumber evidence="2">1.2.1.88</ecNumber>
    </recommendedName>
</protein>
<gene>
    <name evidence="11" type="ORF">ACFSE6_16420</name>
</gene>
<dbReference type="EC" id="1.2.1.88" evidence="2"/>
<dbReference type="InterPro" id="IPR029510">
    <property type="entry name" value="Ald_DH_CS_GLU"/>
</dbReference>
<comment type="catalytic activity">
    <reaction evidence="5">
        <text>L-glutamate 5-semialdehyde + NAD(+) + H2O = L-glutamate + NADH + 2 H(+)</text>
        <dbReference type="Rhea" id="RHEA:30235"/>
        <dbReference type="ChEBI" id="CHEBI:15377"/>
        <dbReference type="ChEBI" id="CHEBI:15378"/>
        <dbReference type="ChEBI" id="CHEBI:29985"/>
        <dbReference type="ChEBI" id="CHEBI:57540"/>
        <dbReference type="ChEBI" id="CHEBI:57945"/>
        <dbReference type="ChEBI" id="CHEBI:58066"/>
        <dbReference type="EC" id="1.2.1.88"/>
    </reaction>
</comment>
<dbReference type="InterPro" id="IPR002872">
    <property type="entry name" value="Proline_DH_dom"/>
</dbReference>
<sequence length="1171" mass="125026">MSGSAPPSFPNPTDGEHATSLGIDAVVDDAVTLAEEWLAATEAGQDDAERATSAQLAGLVGDPRGLDLAVTFVDKVARPEDARVAAKELAGISAGAAGFLGPTDRALLGVGAKVAKLAPGMVVPLARKRLRQLVGHLVVDAHDPALAEHLAKARQDGFRLNINLLGEAVLGEAEAQSRADRTVALLEREDVDYVSIKVSSLVSQITTWDEPGTVERVLQRLRPIYRAAKARSPHAFVNMDMEEYRDLDLTIAAFSALLSEPEFADLEAGVVLQAYLPDSSAALERLVAFARQRVADGGAPIKIRLVKGANLSMEKVEAELHGWAQAPYTDKAEVDANYLRLVDRTLVPDLAGVVRLGVASHNLYDVAAAHLLAERRGVSNSLDVEMLQGMAPAQARAVRDVVGTVILYTPVVAPEDFDVAVSYLVRRLEENAQPQNFVHSLFAGGDEAMSQQEARFRASVADIATTPDTPRRSPEREPAGESFTNSVDSDPALPSVREWGRGVVTSQPIEPTSPVLQTTDDVDRLVRTARKAQPAWAARPATERAAVLRRAADELEARRGVLITQAVHEGGKTIDQVDPEVSEAIDFARYYADRALELDPGASWHTDGATFTPDSLTLVTPPWNFPVAIPIGGVLAALAAGSAVIIKPAPPVPGCTEIAVAALHAAGVPEDLLHMVRTDEGDVGRHLVSHDDVDTVILTGAAETAEVFTSWRTGRPRGPRVLGETSGKNALIITPAADYDLAVADLVRSAFGHAGQKCSASSLAILVGSAGSSQRLRRQLIDAVRSLRVGWPTDIGVTMGPVIEPPGEKLHRALTTLEPGETWLVEPKQLDDTGRLWSPGLKDGVRPGSWYHLTEAFGPVLGLMYADTLEEAIRLQNAVAYGLTGGLHSLDEDEVTTWLDRVEVGNAYVNRHITGAIVRRQSFGGWKASSVGPGAKAGGPNYVAQLGSFAPAGLPTDQADLEPGLRASLADYTGLVTSQADRSWLRAAVASDATAWNEVLGRELDESGLSVEANIFRYRPVPVTIRTVPGAAVVEVVRVLLAAELAGSPVTLSLDPETSQAFKALSDAGENARIGLRRLGAHGTRAETVEEFVERVRTEGAERLRIIGTGGEAERIVDALYSPAVSIVSGPVLATGRREMLSVLREQAISRTLHRFGHLPADRHDDGEEWR</sequence>
<dbReference type="InterPro" id="IPR029041">
    <property type="entry name" value="FAD-linked_oxidoreductase-like"/>
</dbReference>
<evidence type="ECO:0000256" key="8">
    <source>
        <dbReference type="SAM" id="MobiDB-lite"/>
    </source>
</evidence>
<comment type="caution">
    <text evidence="11">The sequence shown here is derived from an EMBL/GenBank/DDBJ whole genome shotgun (WGS) entry which is preliminary data.</text>
</comment>
<dbReference type="InterPro" id="IPR016160">
    <property type="entry name" value="Ald_DH_CS_CYS"/>
</dbReference>
<comment type="similarity">
    <text evidence="7">Belongs to the aldehyde dehydrogenase family.</text>
</comment>
<dbReference type="InterPro" id="IPR050485">
    <property type="entry name" value="Proline_metab_enzyme"/>
</dbReference>
<evidence type="ECO:0000256" key="2">
    <source>
        <dbReference type="ARBA" id="ARBA00012884"/>
    </source>
</evidence>
<feature type="domain" description="Aldehyde dehydrogenase" evidence="9">
    <location>
        <begin position="517"/>
        <end position="941"/>
    </location>
</feature>
<feature type="region of interest" description="Disordered" evidence="8">
    <location>
        <begin position="462"/>
        <end position="492"/>
    </location>
</feature>
<evidence type="ECO:0000256" key="6">
    <source>
        <dbReference type="PROSITE-ProRule" id="PRU10007"/>
    </source>
</evidence>
<dbReference type="InterPro" id="IPR016163">
    <property type="entry name" value="Ald_DH_C"/>
</dbReference>
<dbReference type="InterPro" id="IPR016161">
    <property type="entry name" value="Ald_DH/histidinol_DH"/>
</dbReference>
<dbReference type="PROSITE" id="PS00687">
    <property type="entry name" value="ALDEHYDE_DEHYDR_GLU"/>
    <property type="match status" value="1"/>
</dbReference>
<dbReference type="Pfam" id="PF01619">
    <property type="entry name" value="Pro_dh"/>
    <property type="match status" value="1"/>
</dbReference>
<evidence type="ECO:0000256" key="5">
    <source>
        <dbReference type="ARBA" id="ARBA00048142"/>
    </source>
</evidence>
<dbReference type="Gene3D" id="3.20.20.220">
    <property type="match status" value="1"/>
</dbReference>
<evidence type="ECO:0000313" key="12">
    <source>
        <dbReference type="Proteomes" id="UP001597277"/>
    </source>
</evidence>
<dbReference type="SUPFAM" id="SSF53720">
    <property type="entry name" value="ALDH-like"/>
    <property type="match status" value="1"/>
</dbReference>
<evidence type="ECO:0000256" key="3">
    <source>
        <dbReference type="ARBA" id="ARBA00023002"/>
    </source>
</evidence>
<proteinExistence type="inferred from homology"/>
<evidence type="ECO:0000256" key="7">
    <source>
        <dbReference type="RuleBase" id="RU003345"/>
    </source>
</evidence>
<dbReference type="InterPro" id="IPR025703">
    <property type="entry name" value="Bifunct_PutA"/>
</dbReference>
<dbReference type="InterPro" id="IPR015590">
    <property type="entry name" value="Aldehyde_DH_dom"/>
</dbReference>
<evidence type="ECO:0000256" key="1">
    <source>
        <dbReference type="ARBA" id="ARBA00004786"/>
    </source>
</evidence>
<keyword evidence="4" id="KW-0520">NAD</keyword>
<comment type="pathway">
    <text evidence="1">Amino-acid degradation; L-proline degradation into L-glutamate; L-glutamate from L-proline: step 2/2.</text>
</comment>
<feature type="domain" description="Proline dehydrogenase" evidence="10">
    <location>
        <begin position="148"/>
        <end position="439"/>
    </location>
</feature>
<dbReference type="PROSITE" id="PS00070">
    <property type="entry name" value="ALDEHYDE_DEHYDR_CYS"/>
    <property type="match status" value="1"/>
</dbReference>